<dbReference type="RefSeq" id="WP_317638802.1">
    <property type="nucleotide sequence ID" value="NZ_JAPMIV010000002.1"/>
</dbReference>
<accession>A0ABU4DM50</accession>
<comment type="caution">
    <text evidence="1">The sequence shown here is derived from an EMBL/GenBank/DDBJ whole genome shotgun (WGS) entry which is preliminary data.</text>
</comment>
<organism evidence="1 2">
    <name type="scientific">Deinococcus arenicola</name>
    <dbReference type="NCBI Taxonomy" id="2994950"/>
    <lineage>
        <taxon>Bacteria</taxon>
        <taxon>Thermotogati</taxon>
        <taxon>Deinococcota</taxon>
        <taxon>Deinococci</taxon>
        <taxon>Deinococcales</taxon>
        <taxon>Deinococcaceae</taxon>
        <taxon>Deinococcus</taxon>
    </lineage>
</organism>
<dbReference type="Proteomes" id="UP001276150">
    <property type="component" value="Unassembled WGS sequence"/>
</dbReference>
<dbReference type="EMBL" id="JAPMIV010000002">
    <property type="protein sequence ID" value="MDV6373502.1"/>
    <property type="molecule type" value="Genomic_DNA"/>
</dbReference>
<reference evidence="1 2" key="1">
    <citation type="submission" date="2022-11" db="EMBL/GenBank/DDBJ databases">
        <title>Deinococcus ZS9-10, Low Temperature and Draught-tolerating, UV-resistant Bacteria from Continental Antarctica.</title>
        <authorList>
            <person name="Cheng L."/>
        </authorList>
    </citation>
    <scope>NUCLEOTIDE SEQUENCE [LARGE SCALE GENOMIC DNA]</scope>
    <source>
        <strain evidence="1 2">ZS9-10</strain>
    </source>
</reference>
<name>A0ABU4DM50_9DEIO</name>
<evidence type="ECO:0000313" key="2">
    <source>
        <dbReference type="Proteomes" id="UP001276150"/>
    </source>
</evidence>
<gene>
    <name evidence="1" type="ORF">ORD21_02680</name>
</gene>
<protein>
    <submittedName>
        <fullName evidence="1">Uncharacterized protein</fullName>
    </submittedName>
</protein>
<dbReference type="PROSITE" id="PS51257">
    <property type="entry name" value="PROKAR_LIPOPROTEIN"/>
    <property type="match status" value="1"/>
</dbReference>
<sequence>MRRLLIIVVGLTGLIASCGGGGVIVDPKPSDLRLTKVDEFKTQYTAKTDLNDDNGNKIASAGDYIICNNRGNRIRVAFDWTGDLSSVQLRLKGLRTGEVTTTSVINYPSGFTDGGVETTLAPGIAPQIVGGSLNSQSITIMPVEVTKLYGRSYLQMQIFDKAGRNGKVAGSTDAITFQSVTALPVVECAADSANVSAKIDNTRTEYRLNSASGTFIACDSIIGNIPGRNHSTQVAVRFSLQGNSPIHSVNIGLRGQNSSQYDSNYRAVVQAYQLASAGNGRYKIAFDANSSTGAFLPQSIIVSPTAGKVKVVAASGKVGAFYPELTIATQTAAFGINGRVSSSIDVYSNCNVIQTTNEDI</sequence>
<evidence type="ECO:0000313" key="1">
    <source>
        <dbReference type="EMBL" id="MDV6373502.1"/>
    </source>
</evidence>
<keyword evidence="2" id="KW-1185">Reference proteome</keyword>
<proteinExistence type="predicted"/>